<keyword evidence="2" id="KW-1185">Reference proteome</keyword>
<dbReference type="Proteomes" id="UP001312908">
    <property type="component" value="Unassembled WGS sequence"/>
</dbReference>
<organism evidence="1 2">
    <name type="scientific">Sorlinia euscelidii</name>
    <dbReference type="NCBI Taxonomy" id="3081148"/>
    <lineage>
        <taxon>Bacteria</taxon>
        <taxon>Pseudomonadati</taxon>
        <taxon>Pseudomonadota</taxon>
        <taxon>Alphaproteobacteria</taxon>
        <taxon>Acetobacterales</taxon>
        <taxon>Acetobacteraceae</taxon>
        <taxon>Sorlinia</taxon>
    </lineage>
</organism>
<name>A0ABU7U1G2_9PROT</name>
<proteinExistence type="predicted"/>
<accession>A0ABU7U1G2</accession>
<comment type="caution">
    <text evidence="1">The sequence shown here is derived from an EMBL/GenBank/DDBJ whole genome shotgun (WGS) entry which is preliminary data.</text>
</comment>
<dbReference type="EMBL" id="JAWJZY010000002">
    <property type="protein sequence ID" value="MEE8658563.1"/>
    <property type="molecule type" value="Genomic_DNA"/>
</dbReference>
<gene>
    <name evidence="1" type="ORF">DOFOFD_06015</name>
</gene>
<protein>
    <submittedName>
        <fullName evidence="1">Uncharacterized protein</fullName>
    </submittedName>
</protein>
<reference evidence="1 2" key="1">
    <citation type="submission" date="2023-10" db="EMBL/GenBank/DDBJ databases">
        <title>Sorlinia euscelidii gen. nov., sp. nov., an acetic acid bacteria isolated from the gut of Euscelidius variegatus emitter.</title>
        <authorList>
            <person name="Michoud G."/>
            <person name="Marasco R."/>
            <person name="Seferji K."/>
            <person name="Gonella E."/>
            <person name="Garuglieri E."/>
            <person name="Alma A."/>
            <person name="Mapelli F."/>
            <person name="Borin S."/>
            <person name="Daffonchio D."/>
            <person name="Crotti E."/>
        </authorList>
    </citation>
    <scope>NUCLEOTIDE SEQUENCE [LARGE SCALE GENOMIC DNA]</scope>
    <source>
        <strain evidence="1 2">EV16P</strain>
    </source>
</reference>
<evidence type="ECO:0000313" key="2">
    <source>
        <dbReference type="Proteomes" id="UP001312908"/>
    </source>
</evidence>
<sequence length="54" mass="6519">MISPRQDTSQVIALETLLSRIPRDRPWLRDLDQDEAVMRRVTGRFWMEETCDER</sequence>
<dbReference type="RefSeq" id="WP_394819479.1">
    <property type="nucleotide sequence ID" value="NZ_JAWJZY010000002.1"/>
</dbReference>
<evidence type="ECO:0000313" key="1">
    <source>
        <dbReference type="EMBL" id="MEE8658563.1"/>
    </source>
</evidence>